<keyword evidence="3" id="KW-1185">Reference proteome</keyword>
<proteinExistence type="predicted"/>
<evidence type="ECO:0000313" key="3">
    <source>
        <dbReference type="Proteomes" id="UP000324222"/>
    </source>
</evidence>
<reference evidence="2 3" key="1">
    <citation type="submission" date="2019-05" db="EMBL/GenBank/DDBJ databases">
        <title>Another draft genome of Portunus trituberculatus and its Hox gene families provides insights of decapod evolution.</title>
        <authorList>
            <person name="Jeong J.-H."/>
            <person name="Song I."/>
            <person name="Kim S."/>
            <person name="Choi T."/>
            <person name="Kim D."/>
            <person name="Ryu S."/>
            <person name="Kim W."/>
        </authorList>
    </citation>
    <scope>NUCLEOTIDE SEQUENCE [LARGE SCALE GENOMIC DNA]</scope>
    <source>
        <tissue evidence="2">Muscle</tissue>
    </source>
</reference>
<feature type="region of interest" description="Disordered" evidence="1">
    <location>
        <begin position="1"/>
        <end position="32"/>
    </location>
</feature>
<accession>A0A5B7G6G1</accession>
<feature type="region of interest" description="Disordered" evidence="1">
    <location>
        <begin position="48"/>
        <end position="132"/>
    </location>
</feature>
<comment type="caution">
    <text evidence="2">The sequence shown here is derived from an EMBL/GenBank/DDBJ whole genome shotgun (WGS) entry which is preliminary data.</text>
</comment>
<evidence type="ECO:0000256" key="1">
    <source>
        <dbReference type="SAM" id="MobiDB-lite"/>
    </source>
</evidence>
<dbReference type="Proteomes" id="UP000324222">
    <property type="component" value="Unassembled WGS sequence"/>
</dbReference>
<sequence length="132" mass="12925">MGEGRTHTNSTENSVEGPGTGGEGTPLATSGGAECRAARKLISLTANSGAGLGTEGACPPLTPGAKPGRGDTLRLAPLLPAATTEGPEPGGERGPLTPDTNLGGRRTLTLSSANLESAEPEAGATRPLTAGQ</sequence>
<evidence type="ECO:0000313" key="2">
    <source>
        <dbReference type="EMBL" id="MPC53076.1"/>
    </source>
</evidence>
<name>A0A5B7G6G1_PORTR</name>
<organism evidence="2 3">
    <name type="scientific">Portunus trituberculatus</name>
    <name type="common">Swimming crab</name>
    <name type="synonym">Neptunus trituberculatus</name>
    <dbReference type="NCBI Taxonomy" id="210409"/>
    <lineage>
        <taxon>Eukaryota</taxon>
        <taxon>Metazoa</taxon>
        <taxon>Ecdysozoa</taxon>
        <taxon>Arthropoda</taxon>
        <taxon>Crustacea</taxon>
        <taxon>Multicrustacea</taxon>
        <taxon>Malacostraca</taxon>
        <taxon>Eumalacostraca</taxon>
        <taxon>Eucarida</taxon>
        <taxon>Decapoda</taxon>
        <taxon>Pleocyemata</taxon>
        <taxon>Brachyura</taxon>
        <taxon>Eubrachyura</taxon>
        <taxon>Portunoidea</taxon>
        <taxon>Portunidae</taxon>
        <taxon>Portuninae</taxon>
        <taxon>Portunus</taxon>
    </lineage>
</organism>
<dbReference type="AlphaFoldDB" id="A0A5B7G6G1"/>
<feature type="compositionally biased region" description="Low complexity" evidence="1">
    <location>
        <begin position="73"/>
        <end position="87"/>
    </location>
</feature>
<gene>
    <name evidence="2" type="ORF">E2C01_046960</name>
</gene>
<protein>
    <submittedName>
        <fullName evidence="2">Uncharacterized protein</fullName>
    </submittedName>
</protein>
<dbReference type="EMBL" id="VSRR010011365">
    <property type="protein sequence ID" value="MPC53076.1"/>
    <property type="molecule type" value="Genomic_DNA"/>
</dbReference>